<keyword evidence="5" id="KW-0479">Metal-binding</keyword>
<gene>
    <name evidence="16" type="ORF">Nepgr_023318</name>
</gene>
<dbReference type="PANTHER" id="PTHR45768:SF61">
    <property type="entry name" value="RING-H2 FINGER PROTEIN ATL18"/>
    <property type="match status" value="1"/>
</dbReference>
<protein>
    <recommendedName>
        <fullName evidence="15">RING-type domain-containing protein</fullName>
    </recommendedName>
</protein>
<keyword evidence="9 14" id="KW-1133">Transmembrane helix</keyword>
<evidence type="ECO:0000256" key="3">
    <source>
        <dbReference type="ARBA" id="ARBA00022679"/>
    </source>
</evidence>
<dbReference type="Proteomes" id="UP001279734">
    <property type="component" value="Unassembled WGS sequence"/>
</dbReference>
<reference evidence="16" key="1">
    <citation type="submission" date="2023-05" db="EMBL/GenBank/DDBJ databases">
        <title>Nepenthes gracilis genome sequencing.</title>
        <authorList>
            <person name="Fukushima K."/>
        </authorList>
    </citation>
    <scope>NUCLEOTIDE SEQUENCE</scope>
    <source>
        <strain evidence="16">SING2019-196</strain>
    </source>
</reference>
<dbReference type="SUPFAM" id="SSF57850">
    <property type="entry name" value="RING/U-box"/>
    <property type="match status" value="1"/>
</dbReference>
<evidence type="ECO:0000256" key="7">
    <source>
        <dbReference type="ARBA" id="ARBA00022786"/>
    </source>
</evidence>
<keyword evidence="3" id="KW-0808">Transferase</keyword>
<evidence type="ECO:0000256" key="2">
    <source>
        <dbReference type="ARBA" id="ARBA00004906"/>
    </source>
</evidence>
<sequence length="155" mass="16854">MVVEIIASVALLIVGIIVLAVIHVCMVGRAFRRFGHGGEQEVQRGTLKEKGLSPDELKRLPCLDYKAADKEEEGGGGGSGRHNDCAVCLESFNVGEKCRLLPNCHHCFHAQCIDLWLMETPFCPICRTRAEQPKIQSGSSEGNSLSSSFIADELA</sequence>
<dbReference type="PANTHER" id="PTHR45768">
    <property type="entry name" value="E3 UBIQUITIN-PROTEIN LIGASE RNF13-LIKE"/>
    <property type="match status" value="1"/>
</dbReference>
<evidence type="ECO:0000256" key="14">
    <source>
        <dbReference type="SAM" id="Phobius"/>
    </source>
</evidence>
<evidence type="ECO:0000259" key="15">
    <source>
        <dbReference type="PROSITE" id="PS50089"/>
    </source>
</evidence>
<organism evidence="16 17">
    <name type="scientific">Nepenthes gracilis</name>
    <name type="common">Slender pitcher plant</name>
    <dbReference type="NCBI Taxonomy" id="150966"/>
    <lineage>
        <taxon>Eukaryota</taxon>
        <taxon>Viridiplantae</taxon>
        <taxon>Streptophyta</taxon>
        <taxon>Embryophyta</taxon>
        <taxon>Tracheophyta</taxon>
        <taxon>Spermatophyta</taxon>
        <taxon>Magnoliopsida</taxon>
        <taxon>eudicotyledons</taxon>
        <taxon>Gunneridae</taxon>
        <taxon>Pentapetalae</taxon>
        <taxon>Caryophyllales</taxon>
        <taxon>Nepenthaceae</taxon>
        <taxon>Nepenthes</taxon>
    </lineage>
</organism>
<comment type="pathway">
    <text evidence="2">Protein modification; protein ubiquitination.</text>
</comment>
<evidence type="ECO:0000256" key="13">
    <source>
        <dbReference type="SAM" id="MobiDB-lite"/>
    </source>
</evidence>
<dbReference type="AlphaFoldDB" id="A0AAD3T2M1"/>
<evidence type="ECO:0000256" key="1">
    <source>
        <dbReference type="ARBA" id="ARBA00004167"/>
    </source>
</evidence>
<evidence type="ECO:0000256" key="12">
    <source>
        <dbReference type="PROSITE-ProRule" id="PRU00175"/>
    </source>
</evidence>
<comment type="similarity">
    <text evidence="11">Belongs to the RING-type zinc finger family. ATL subfamily.</text>
</comment>
<dbReference type="GO" id="GO:0008270">
    <property type="term" value="F:zinc ion binding"/>
    <property type="evidence" value="ECO:0007669"/>
    <property type="project" value="UniProtKB-KW"/>
</dbReference>
<dbReference type="Pfam" id="PF13639">
    <property type="entry name" value="zf-RING_2"/>
    <property type="match status" value="1"/>
</dbReference>
<keyword evidence="7" id="KW-0833">Ubl conjugation pathway</keyword>
<evidence type="ECO:0000256" key="6">
    <source>
        <dbReference type="ARBA" id="ARBA00022771"/>
    </source>
</evidence>
<proteinExistence type="inferred from homology"/>
<keyword evidence="10 14" id="KW-0472">Membrane</keyword>
<name>A0AAD3T2M1_NEPGR</name>
<dbReference type="SMART" id="SM00184">
    <property type="entry name" value="RING"/>
    <property type="match status" value="1"/>
</dbReference>
<keyword evidence="6 12" id="KW-0863">Zinc-finger</keyword>
<dbReference type="EMBL" id="BSYO01000023">
    <property type="protein sequence ID" value="GMH21476.1"/>
    <property type="molecule type" value="Genomic_DNA"/>
</dbReference>
<dbReference type="InterPro" id="IPR013083">
    <property type="entry name" value="Znf_RING/FYVE/PHD"/>
</dbReference>
<keyword evidence="8" id="KW-0862">Zinc</keyword>
<evidence type="ECO:0000256" key="5">
    <source>
        <dbReference type="ARBA" id="ARBA00022723"/>
    </source>
</evidence>
<feature type="transmembrane region" description="Helical" evidence="14">
    <location>
        <begin position="6"/>
        <end position="27"/>
    </location>
</feature>
<evidence type="ECO:0000256" key="9">
    <source>
        <dbReference type="ARBA" id="ARBA00022989"/>
    </source>
</evidence>
<evidence type="ECO:0000256" key="11">
    <source>
        <dbReference type="ARBA" id="ARBA00024209"/>
    </source>
</evidence>
<comment type="caution">
    <text evidence="16">The sequence shown here is derived from an EMBL/GenBank/DDBJ whole genome shotgun (WGS) entry which is preliminary data.</text>
</comment>
<evidence type="ECO:0000313" key="17">
    <source>
        <dbReference type="Proteomes" id="UP001279734"/>
    </source>
</evidence>
<dbReference type="GO" id="GO:0016020">
    <property type="term" value="C:membrane"/>
    <property type="evidence" value="ECO:0007669"/>
    <property type="project" value="UniProtKB-SubCell"/>
</dbReference>
<feature type="compositionally biased region" description="Low complexity" evidence="13">
    <location>
        <begin position="137"/>
        <end position="148"/>
    </location>
</feature>
<dbReference type="PROSITE" id="PS50089">
    <property type="entry name" value="ZF_RING_2"/>
    <property type="match status" value="1"/>
</dbReference>
<dbReference type="Gene3D" id="3.30.40.10">
    <property type="entry name" value="Zinc/RING finger domain, C3HC4 (zinc finger)"/>
    <property type="match status" value="1"/>
</dbReference>
<evidence type="ECO:0000256" key="10">
    <source>
        <dbReference type="ARBA" id="ARBA00023136"/>
    </source>
</evidence>
<dbReference type="InterPro" id="IPR001841">
    <property type="entry name" value="Znf_RING"/>
</dbReference>
<evidence type="ECO:0000256" key="8">
    <source>
        <dbReference type="ARBA" id="ARBA00022833"/>
    </source>
</evidence>
<accession>A0AAD3T2M1</accession>
<keyword evidence="4 14" id="KW-0812">Transmembrane</keyword>
<feature type="region of interest" description="Disordered" evidence="13">
    <location>
        <begin position="135"/>
        <end position="155"/>
    </location>
</feature>
<feature type="domain" description="RING-type" evidence="15">
    <location>
        <begin position="85"/>
        <end position="127"/>
    </location>
</feature>
<keyword evidence="17" id="KW-1185">Reference proteome</keyword>
<evidence type="ECO:0000313" key="16">
    <source>
        <dbReference type="EMBL" id="GMH21476.1"/>
    </source>
</evidence>
<dbReference type="GO" id="GO:0016740">
    <property type="term" value="F:transferase activity"/>
    <property type="evidence" value="ECO:0007669"/>
    <property type="project" value="UniProtKB-KW"/>
</dbReference>
<comment type="subcellular location">
    <subcellularLocation>
        <location evidence="1">Membrane</location>
        <topology evidence="1">Single-pass membrane protein</topology>
    </subcellularLocation>
</comment>
<evidence type="ECO:0000256" key="4">
    <source>
        <dbReference type="ARBA" id="ARBA00022692"/>
    </source>
</evidence>